<dbReference type="SUPFAM" id="SSF160387">
    <property type="entry name" value="NosL/MerB-like"/>
    <property type="match status" value="1"/>
</dbReference>
<dbReference type="Gene3D" id="3.30.70.2050">
    <property type="match status" value="1"/>
</dbReference>
<keyword evidence="2" id="KW-1185">Reference proteome</keyword>
<dbReference type="AlphaFoldDB" id="A0A2G4YPT8"/>
<organism evidence="1 2">
    <name type="scientific">Paremcibacter congregatus</name>
    <dbReference type="NCBI Taxonomy" id="2043170"/>
    <lineage>
        <taxon>Bacteria</taxon>
        <taxon>Pseudomonadati</taxon>
        <taxon>Pseudomonadota</taxon>
        <taxon>Alphaproteobacteria</taxon>
        <taxon>Emcibacterales</taxon>
        <taxon>Emcibacteraceae</taxon>
        <taxon>Paremcibacter</taxon>
    </lineage>
</organism>
<accession>A0A2G4YPT8</accession>
<name>A0A2G4YPT8_9PROT</name>
<dbReference type="Proteomes" id="UP000229730">
    <property type="component" value="Unassembled WGS sequence"/>
</dbReference>
<dbReference type="PANTHER" id="PTHR41247:SF1">
    <property type="entry name" value="HTH-TYPE TRANSCRIPTIONAL REPRESSOR YCNK"/>
    <property type="match status" value="1"/>
</dbReference>
<proteinExistence type="predicted"/>
<sequence>MKIYALILSVLVLTACQEEIVAPDPVALTREAEGFYCNMIVIDHPGPKAQVFEKNRDRAIWFTSVRDALAYNILPGEAQHVLAIYVHDMGRADSWDRPNDDGIWMKASAAYYVIDSNRRGGMGARETIPFGDPRKAEAFTVEHGGRVVAFNDIPTDYLLGDSGEYGSNSGE</sequence>
<evidence type="ECO:0000313" key="1">
    <source>
        <dbReference type="EMBL" id="PHZ84328.1"/>
    </source>
</evidence>
<dbReference type="Gene3D" id="3.30.70.2060">
    <property type="match status" value="1"/>
</dbReference>
<dbReference type="RefSeq" id="WP_099473164.1">
    <property type="nucleotide sequence ID" value="NZ_CP041025.1"/>
</dbReference>
<reference evidence="1 2" key="1">
    <citation type="submission" date="2017-10" db="EMBL/GenBank/DDBJ databases">
        <title>Frigbacter circumglobatus gen. nov. sp. nov., isolated from sediment cultured in situ.</title>
        <authorList>
            <person name="Zhao Z."/>
        </authorList>
    </citation>
    <scope>NUCLEOTIDE SEQUENCE [LARGE SCALE GENOMIC DNA]</scope>
    <source>
        <strain evidence="1 2">ZYL</strain>
    </source>
</reference>
<dbReference type="OrthoDB" id="7354657at2"/>
<comment type="caution">
    <text evidence="1">The sequence shown here is derived from an EMBL/GenBank/DDBJ whole genome shotgun (WGS) entry which is preliminary data.</text>
</comment>
<dbReference type="Pfam" id="PF05573">
    <property type="entry name" value="NosL"/>
    <property type="match status" value="1"/>
</dbReference>
<dbReference type="PANTHER" id="PTHR41247">
    <property type="entry name" value="HTH-TYPE TRANSCRIPTIONAL REPRESSOR YCNK"/>
    <property type="match status" value="1"/>
</dbReference>
<dbReference type="PROSITE" id="PS51257">
    <property type="entry name" value="PROKAR_LIPOPROTEIN"/>
    <property type="match status" value="1"/>
</dbReference>
<gene>
    <name evidence="1" type="ORF">CRD36_10955</name>
</gene>
<dbReference type="EMBL" id="PDEM01000024">
    <property type="protein sequence ID" value="PHZ84328.1"/>
    <property type="molecule type" value="Genomic_DNA"/>
</dbReference>
<protein>
    <submittedName>
        <fullName evidence="1">Copper resistance protein CopZ</fullName>
    </submittedName>
</protein>
<dbReference type="InterPro" id="IPR008719">
    <property type="entry name" value="N2O_reductase_NosL"/>
</dbReference>
<evidence type="ECO:0000313" key="2">
    <source>
        <dbReference type="Proteomes" id="UP000229730"/>
    </source>
</evidence>
<dbReference type="InParanoid" id="A0A2G4YPT8"/>